<evidence type="ECO:0000313" key="7">
    <source>
        <dbReference type="Proteomes" id="UP000650582"/>
    </source>
</evidence>
<feature type="compositionally biased region" description="Polar residues" evidence="3">
    <location>
        <begin position="1212"/>
        <end position="1223"/>
    </location>
</feature>
<feature type="compositionally biased region" description="Gly residues" evidence="3">
    <location>
        <begin position="1604"/>
        <end position="1620"/>
    </location>
</feature>
<feature type="compositionally biased region" description="Pro residues" evidence="3">
    <location>
        <begin position="1"/>
        <end position="11"/>
    </location>
</feature>
<dbReference type="PRINTS" id="PR00195">
    <property type="entry name" value="DYNAMIN"/>
</dbReference>
<dbReference type="InterPro" id="IPR022812">
    <property type="entry name" value="Dynamin"/>
</dbReference>
<feature type="compositionally biased region" description="Polar residues" evidence="3">
    <location>
        <begin position="1016"/>
        <end position="1026"/>
    </location>
</feature>
<dbReference type="InterPro" id="IPR020850">
    <property type="entry name" value="GED_dom"/>
</dbReference>
<comment type="caution">
    <text evidence="6">The sequence shown here is derived from an EMBL/GenBank/DDBJ whole genome shotgun (WGS) entry which is preliminary data.</text>
</comment>
<dbReference type="InterPro" id="IPR027417">
    <property type="entry name" value="P-loop_NTPase"/>
</dbReference>
<feature type="domain" description="GED" evidence="4">
    <location>
        <begin position="620"/>
        <end position="716"/>
    </location>
</feature>
<protein>
    <submittedName>
        <fullName evidence="6">Uncharacterized protein</fullName>
    </submittedName>
</protein>
<dbReference type="InterPro" id="IPR057725">
    <property type="entry name" value="Ams2-SPT21_N"/>
</dbReference>
<dbReference type="GO" id="GO:0016020">
    <property type="term" value="C:membrane"/>
    <property type="evidence" value="ECO:0007669"/>
    <property type="project" value="TreeGrafter"/>
</dbReference>
<dbReference type="CDD" id="cd08771">
    <property type="entry name" value="DLP_1"/>
    <property type="match status" value="1"/>
</dbReference>
<feature type="region of interest" description="Disordered" evidence="3">
    <location>
        <begin position="871"/>
        <end position="1223"/>
    </location>
</feature>
<feature type="compositionally biased region" description="Polar residues" evidence="3">
    <location>
        <begin position="1042"/>
        <end position="1068"/>
    </location>
</feature>
<evidence type="ECO:0000313" key="6">
    <source>
        <dbReference type="EMBL" id="KAF8669631.1"/>
    </source>
</evidence>
<keyword evidence="1" id="KW-0547">Nucleotide-binding</keyword>
<feature type="compositionally biased region" description="Low complexity" evidence="3">
    <location>
        <begin position="1265"/>
        <end position="1280"/>
    </location>
</feature>
<dbReference type="EMBL" id="JACYCC010000289">
    <property type="protein sequence ID" value="KAF8669631.1"/>
    <property type="molecule type" value="Genomic_DNA"/>
</dbReference>
<feature type="compositionally biased region" description="Low complexity" evidence="3">
    <location>
        <begin position="889"/>
        <end position="899"/>
    </location>
</feature>
<proteinExistence type="predicted"/>
<dbReference type="PANTHER" id="PTHR11566">
    <property type="entry name" value="DYNAMIN"/>
    <property type="match status" value="1"/>
</dbReference>
<dbReference type="Gene3D" id="3.40.50.300">
    <property type="entry name" value="P-loop containing nucleotide triphosphate hydrolases"/>
    <property type="match status" value="1"/>
</dbReference>
<dbReference type="GO" id="GO:0008017">
    <property type="term" value="F:microtubule binding"/>
    <property type="evidence" value="ECO:0007669"/>
    <property type="project" value="TreeGrafter"/>
</dbReference>
<feature type="compositionally biased region" description="Low complexity" evidence="3">
    <location>
        <begin position="954"/>
        <end position="987"/>
    </location>
</feature>
<feature type="domain" description="Dynamin-type G" evidence="5">
    <location>
        <begin position="50"/>
        <end position="325"/>
    </location>
</feature>
<gene>
    <name evidence="6" type="ORF">RHS04_08692</name>
</gene>
<feature type="compositionally biased region" description="Basic and acidic residues" evidence="3">
    <location>
        <begin position="1349"/>
        <end position="1360"/>
    </location>
</feature>
<dbReference type="InterPro" id="IPR001401">
    <property type="entry name" value="Dynamin_GTPase"/>
</dbReference>
<dbReference type="PROSITE" id="PS51718">
    <property type="entry name" value="G_DYNAMIN_2"/>
    <property type="match status" value="1"/>
</dbReference>
<feature type="compositionally biased region" description="Low complexity" evidence="3">
    <location>
        <begin position="1110"/>
        <end position="1124"/>
    </location>
</feature>
<name>A0A8H7GZ77_9AGAM</name>
<dbReference type="Gene3D" id="1.20.120.1240">
    <property type="entry name" value="Dynamin, middle domain"/>
    <property type="match status" value="1"/>
</dbReference>
<dbReference type="SMART" id="SM00053">
    <property type="entry name" value="DYNc"/>
    <property type="match status" value="1"/>
</dbReference>
<sequence>MSRRPLSPPMSPSGHGSEHFTSMNDNDAARQRREVLGLLNSLRSLGLTQTLDLPTIAVIGSQSAGKSSLIEALCKIKLPRSTGTCTRSAGVQSNVSRSGPLDDPDLVEERIRLAQIAVLNPKVDPDTILRGEEPRDGLSFTKNCVLIKLSGHELADLSFVDLPGIIVSTSDEKNKSDIKLVQKLISSYMAKPSTINLIVLTCETDYETQAAGLLAKKYDPSGERTIGVLTKPDRIEQGQEYQWIPLITGQRNPLTNGWFVTKQLSAKEREEGAKWEDARARESEFFVTTKGWSDIVDRYRDNLGSKGLAMKLGEVLSKEIHKRLPAIRLEVDRLARANDLELSKLPDDHPDGPRELVMQLLTRLLKDIQVQVIDGDPCAGEEGIVQQIRVMHVKMSKQMQEAQPVFLPSDGHDAELTLPDFLPKDEVWLSKSAVGNQHSVSKVAYDAEWARTREWPGHYPFAIIRMYMEKVTNIWRGPIENTFAASQSVYDTKVIELINQHFAIYSYGGLHELIKGTAAELLLKCRRDTSKALNDLLDQEWHPESGHEQQYLEYESKFSDYYRDFFESSKGWKALANAIKAGAGDELKGAISILQKFGLPSLAASDWDNLQTLNKTDCGSLRIMASVRAHYEIAYRRFVDKVKDTVDQRYVRAFGKEIESVLSKNLGLTTDTPESHYAELTRESDDILAYKIELKDKADRLRAARARLTYGKEGTATGASASSLKKRAGLIPDSAHVQFKVLYTLGSSQLMLARADAVDCRAVKPRPNSDSEVKHASTTLKDCLSALCRASPELLADPRTDHSVYALDPLQVPELMVGRGLLTWLMSETSRVVGVVKEDYVDGEEMEVLEVKLSLTPTVAVSRAQHATSLQNISGSHPNSANPSPPTTPLTQPTVPQPTRASARLRVRSKKESSVTPPPTHQPARRGRPKKAVRIPPPPEPEPEPEAPPPSPGPSRSHSRVSSISSLALSQVQAPPAPAPLQSNSSSTTQGSVPPSSSRTESQHPSPSKTLARLLASSNGSSDPNSRTPLLDSLLERLRSSGYMSAVQSADQGTTGQSDNSSETQKQALLTLLRLTSNTNGAKSTAPSPATGTFAAPSPRNIIAHSPSNSVPISAPSPATSTTTPCPPSSLSNLGVRKRETEDGEIVEVDPSEAKRARVGVGDVKPPADAAASGSSIASPPTSVTSPNPSVASPNLSFASSSVAAPSPSLSGVGSSAASPNFTIASPAISPAISAASPYAYPQVLGPPRTLTATVSQPVLTFSHPPLQTTSSQPTLPSSQPKRRRQTAQTDLPPCTGSFITPRSQIGQPRAAPVEPGPSLPPGRKATTPVPTTAHTRKSNSAGRPKRTNGREMSEQEVREMLAGGHYPSGGLQDEHRRLFGAAGRGKKDGDKALGYSSTPSAPLPPSAPDSGPPLESTSTVPKPRTRAPRPREPRPAIPKRSPVAPPVSRLPMMMTSPIRATGVSSSSLPPSFSPLRRLLKNAGVKSIEEVLNKGGVMGLKDEMKREDKREREVVDLTSDADEEDAPVSGRTARTPPRTSRPMEAPPTTPRRRSAPFKPSTPPRKAHTSPPTARASESPLFRSQDIALPPSSPPPMSDSDAGGSVRGGDNNGYTSEGGGYSSEAGAGYDGGVSSDAPPDPDVEMSDTDDELWDETIRPVERDDGASEHVGSVLGQMELGLRVELGNRLGEPQMDFDSLTCLLDMLGSHGIPYSEASGTDGGVDVGRLDQQTLDLARAEVDLANVGLDFSWLDSMSQGGQGIGMQALMGGDEGEGQMTGMEFGTNVVGTVQGGVDGQTGAMSEEDLAQLLAAFGSS</sequence>
<evidence type="ECO:0000256" key="3">
    <source>
        <dbReference type="SAM" id="MobiDB-lite"/>
    </source>
</evidence>
<accession>A0A8H7GZ77</accession>
<dbReference type="PROSITE" id="PS51388">
    <property type="entry name" value="GED"/>
    <property type="match status" value="1"/>
</dbReference>
<dbReference type="InterPro" id="IPR030381">
    <property type="entry name" value="G_DYNAMIN_dom"/>
</dbReference>
<evidence type="ECO:0000259" key="4">
    <source>
        <dbReference type="PROSITE" id="PS51388"/>
    </source>
</evidence>
<feature type="compositionally biased region" description="Polar residues" evidence="3">
    <location>
        <begin position="1329"/>
        <end position="1342"/>
    </location>
</feature>
<feature type="compositionally biased region" description="Pro residues" evidence="3">
    <location>
        <begin position="935"/>
        <end position="953"/>
    </location>
</feature>
<feature type="compositionally biased region" description="Low complexity" evidence="3">
    <location>
        <begin position="1167"/>
        <end position="1211"/>
    </location>
</feature>
<dbReference type="InterPro" id="IPR045063">
    <property type="entry name" value="Dynamin_N"/>
</dbReference>
<feature type="compositionally biased region" description="Polar residues" evidence="3">
    <location>
        <begin position="988"/>
        <end position="1009"/>
    </location>
</feature>
<dbReference type="SUPFAM" id="SSF52540">
    <property type="entry name" value="P-loop containing nucleoside triphosphate hydrolases"/>
    <property type="match status" value="1"/>
</dbReference>
<evidence type="ECO:0000256" key="2">
    <source>
        <dbReference type="ARBA" id="ARBA00023134"/>
    </source>
</evidence>
<dbReference type="GO" id="GO:0005874">
    <property type="term" value="C:microtubule"/>
    <property type="evidence" value="ECO:0007669"/>
    <property type="project" value="TreeGrafter"/>
</dbReference>
<feature type="compositionally biased region" description="Acidic residues" evidence="3">
    <location>
        <begin position="1638"/>
        <end position="1648"/>
    </location>
</feature>
<evidence type="ECO:0000259" key="5">
    <source>
        <dbReference type="PROSITE" id="PS51718"/>
    </source>
</evidence>
<dbReference type="Proteomes" id="UP000650582">
    <property type="component" value="Unassembled WGS sequence"/>
</dbReference>
<evidence type="ECO:0000256" key="1">
    <source>
        <dbReference type="ARBA" id="ARBA00022741"/>
    </source>
</evidence>
<keyword evidence="2" id="KW-0342">GTP-binding</keyword>
<dbReference type="GO" id="GO:0005737">
    <property type="term" value="C:cytoplasm"/>
    <property type="evidence" value="ECO:0007669"/>
    <property type="project" value="TreeGrafter"/>
</dbReference>
<dbReference type="Pfam" id="PF25823">
    <property type="entry name" value="Ams2-SPT21_N"/>
    <property type="match status" value="1"/>
</dbReference>
<feature type="compositionally biased region" description="Low complexity" evidence="3">
    <location>
        <begin position="1531"/>
        <end position="1542"/>
    </location>
</feature>
<dbReference type="Pfam" id="PF00350">
    <property type="entry name" value="Dynamin_N"/>
    <property type="match status" value="1"/>
</dbReference>
<feature type="compositionally biased region" description="Basic and acidic residues" evidence="3">
    <location>
        <begin position="1500"/>
        <end position="1515"/>
    </location>
</feature>
<dbReference type="Pfam" id="PF01031">
    <property type="entry name" value="Dynamin_M"/>
    <property type="match status" value="1"/>
</dbReference>
<feature type="compositionally biased region" description="Acidic residues" evidence="3">
    <location>
        <begin position="1142"/>
        <end position="1151"/>
    </location>
</feature>
<feature type="region of interest" description="Disordered" evidence="3">
    <location>
        <begin position="1256"/>
        <end position="1454"/>
    </location>
</feature>
<feature type="compositionally biased region" description="Polar residues" evidence="3">
    <location>
        <begin position="1298"/>
        <end position="1307"/>
    </location>
</feature>
<dbReference type="GO" id="GO:0005525">
    <property type="term" value="F:GTP binding"/>
    <property type="evidence" value="ECO:0007669"/>
    <property type="project" value="InterPro"/>
</dbReference>
<feature type="compositionally biased region" description="Pro residues" evidence="3">
    <location>
        <begin position="1402"/>
        <end position="1412"/>
    </location>
</feature>
<dbReference type="GO" id="GO:0003924">
    <property type="term" value="F:GTPase activity"/>
    <property type="evidence" value="ECO:0007669"/>
    <property type="project" value="InterPro"/>
</dbReference>
<feature type="compositionally biased region" description="Polar residues" evidence="3">
    <location>
        <begin position="1077"/>
        <end position="1091"/>
    </location>
</feature>
<feature type="region of interest" description="Disordered" evidence="3">
    <location>
        <begin position="1"/>
        <end position="23"/>
    </location>
</feature>
<feature type="region of interest" description="Disordered" evidence="3">
    <location>
        <begin position="1499"/>
        <end position="1648"/>
    </location>
</feature>
<organism evidence="6 7">
    <name type="scientific">Rhizoctonia solani</name>
    <dbReference type="NCBI Taxonomy" id="456999"/>
    <lineage>
        <taxon>Eukaryota</taxon>
        <taxon>Fungi</taxon>
        <taxon>Dikarya</taxon>
        <taxon>Basidiomycota</taxon>
        <taxon>Agaricomycotina</taxon>
        <taxon>Agaricomycetes</taxon>
        <taxon>Cantharellales</taxon>
        <taxon>Ceratobasidiaceae</taxon>
        <taxon>Rhizoctonia</taxon>
    </lineage>
</organism>
<reference evidence="6" key="1">
    <citation type="submission" date="2020-09" db="EMBL/GenBank/DDBJ databases">
        <title>Comparative genome analyses of four rice-infecting Rhizoctonia solani isolates reveal extensive enrichment of homogalacturonan modification genes.</title>
        <authorList>
            <person name="Lee D.-Y."/>
            <person name="Jeon J."/>
            <person name="Kim K.-T."/>
            <person name="Cheong K."/>
            <person name="Song H."/>
            <person name="Choi G."/>
            <person name="Ko J."/>
            <person name="Opiyo S.O."/>
            <person name="Zuo S."/>
            <person name="Madhav S."/>
            <person name="Lee Y.-H."/>
            <person name="Wang G.-L."/>
        </authorList>
    </citation>
    <scope>NUCLEOTIDE SEQUENCE</scope>
    <source>
        <strain evidence="6">AG1-IA YN-7</strain>
    </source>
</reference>
<dbReference type="InterPro" id="IPR000375">
    <property type="entry name" value="Dynamin_stalk"/>
</dbReference>
<feature type="compositionally biased region" description="Basic residues" evidence="3">
    <location>
        <begin position="923"/>
        <end position="933"/>
    </location>
</feature>